<organism evidence="3 4">
    <name type="scientific">Edaphobacter aggregans</name>
    <dbReference type="NCBI Taxonomy" id="570835"/>
    <lineage>
        <taxon>Bacteria</taxon>
        <taxon>Pseudomonadati</taxon>
        <taxon>Acidobacteriota</taxon>
        <taxon>Terriglobia</taxon>
        <taxon>Terriglobales</taxon>
        <taxon>Acidobacteriaceae</taxon>
        <taxon>Edaphobacter</taxon>
    </lineage>
</organism>
<keyword evidence="1" id="KW-0378">Hydrolase</keyword>
<dbReference type="InterPro" id="IPR001932">
    <property type="entry name" value="PPM-type_phosphatase-like_dom"/>
</dbReference>
<dbReference type="OrthoDB" id="107728at2"/>
<dbReference type="Pfam" id="PF00498">
    <property type="entry name" value="FHA"/>
    <property type="match status" value="1"/>
</dbReference>
<keyword evidence="4" id="KW-1185">Reference proteome</keyword>
<dbReference type="SUPFAM" id="SSF55781">
    <property type="entry name" value="GAF domain-like"/>
    <property type="match status" value="1"/>
</dbReference>
<dbReference type="AlphaFoldDB" id="A0A3R9QH40"/>
<dbReference type="Pfam" id="PF01590">
    <property type="entry name" value="GAF"/>
    <property type="match status" value="1"/>
</dbReference>
<gene>
    <name evidence="3" type="ORF">EDE15_1959</name>
</gene>
<dbReference type="CDD" id="cd00060">
    <property type="entry name" value="FHA"/>
    <property type="match status" value="1"/>
</dbReference>
<accession>A0A3R9QH40</accession>
<dbReference type="SUPFAM" id="SSF49879">
    <property type="entry name" value="SMAD/FHA domain"/>
    <property type="match status" value="1"/>
</dbReference>
<evidence type="ECO:0000256" key="1">
    <source>
        <dbReference type="ARBA" id="ARBA00022801"/>
    </source>
</evidence>
<dbReference type="SMART" id="SM00065">
    <property type="entry name" value="GAF"/>
    <property type="match status" value="1"/>
</dbReference>
<dbReference type="InterPro" id="IPR036457">
    <property type="entry name" value="PPM-type-like_dom_sf"/>
</dbReference>
<dbReference type="RefSeq" id="WP_125485047.1">
    <property type="nucleotide sequence ID" value="NZ_RSDW01000001.1"/>
</dbReference>
<proteinExistence type="predicted"/>
<dbReference type="Proteomes" id="UP000269669">
    <property type="component" value="Unassembled WGS sequence"/>
</dbReference>
<comment type="caution">
    <text evidence="3">The sequence shown here is derived from an EMBL/GenBank/DDBJ whole genome shotgun (WGS) entry which is preliminary data.</text>
</comment>
<dbReference type="Gene3D" id="3.30.450.40">
    <property type="match status" value="1"/>
</dbReference>
<name>A0A3R9QH40_9BACT</name>
<evidence type="ECO:0000313" key="4">
    <source>
        <dbReference type="Proteomes" id="UP000269669"/>
    </source>
</evidence>
<dbReference type="InterPro" id="IPR000253">
    <property type="entry name" value="FHA_dom"/>
</dbReference>
<dbReference type="SUPFAM" id="SSF81606">
    <property type="entry name" value="PP2C-like"/>
    <property type="match status" value="1"/>
</dbReference>
<evidence type="ECO:0000259" key="2">
    <source>
        <dbReference type="PROSITE" id="PS50006"/>
    </source>
</evidence>
<dbReference type="PANTHER" id="PTHR43156">
    <property type="entry name" value="STAGE II SPORULATION PROTEIN E-RELATED"/>
    <property type="match status" value="1"/>
</dbReference>
<dbReference type="PROSITE" id="PS50006">
    <property type="entry name" value="FHA_DOMAIN"/>
    <property type="match status" value="1"/>
</dbReference>
<dbReference type="GO" id="GO:0016791">
    <property type="term" value="F:phosphatase activity"/>
    <property type="evidence" value="ECO:0007669"/>
    <property type="project" value="TreeGrafter"/>
</dbReference>
<protein>
    <submittedName>
        <fullName evidence="3">Serine phosphatase RsbU (Regulator of sigma subunit)</fullName>
    </submittedName>
</protein>
<dbReference type="Gene3D" id="3.60.40.10">
    <property type="entry name" value="PPM-type phosphatase domain"/>
    <property type="match status" value="1"/>
</dbReference>
<feature type="domain" description="FHA" evidence="2">
    <location>
        <begin position="31"/>
        <end position="81"/>
    </location>
</feature>
<dbReference type="PANTHER" id="PTHR43156:SF2">
    <property type="entry name" value="STAGE II SPORULATION PROTEIN E"/>
    <property type="match status" value="1"/>
</dbReference>
<reference evidence="3 4" key="1">
    <citation type="submission" date="2018-12" db="EMBL/GenBank/DDBJ databases">
        <title>Sequencing of bacterial isolates from soil warming experiment in Harvard Forest, Massachusetts, USA.</title>
        <authorList>
            <person name="Deangelis K."/>
        </authorList>
    </citation>
    <scope>NUCLEOTIDE SEQUENCE [LARGE SCALE GENOMIC DNA]</scope>
    <source>
        <strain evidence="3 4">EB153</strain>
    </source>
</reference>
<sequence>MPNISADREVSIDVIAPDSSRERVSVVQVPFLIGRGKAGNNLPIQDPRVSRQCAAIVSEGDEFCLEDRGHRLGVFVNGKRIDRRILKDRDVISFGLDRSYTLVFRITERASPSLQTLLTRMDSVAEGYASSGGLGKLKLLLEATMLLHSQLPLDSVLEAMLDRAISLCGADRGLLLEKDGTGTLRQRLARERGSQGLSANSLSPSQTAIGMAVRQESSVITEDLHLADGALQGAQSVIAQRLRAVVAIPLYAMSRANTEASMVHAQRGQFLGVLYLDSQRPAAFSSLDRQILDAIAIESASILDNARLVEHERERQRIEREFGIAREIQQALLPRSFKDFPHLVISGVNTPCTEVGGDYFDVFSIDKRRTAFLIADVSGKGLGAALLTPMLQGALSAMAMDVTPERAFQHINGFLCTHSSVGRYATMFFGILDVDGSLEYINAGHPSPLLLRSNEVTELYTKGSLPLGLVPEAQHTIDRARLEPGDTLVLFSDGVTEAADVNDNLFGVARLQEMLRGHHESPLDQVKESIVKAVEGFSAGISQADDLTLLLVRYSGTTESDGPIASVATAGQATGGGA</sequence>
<dbReference type="InterPro" id="IPR052016">
    <property type="entry name" value="Bact_Sigma-Reg"/>
</dbReference>
<dbReference type="SMART" id="SM00331">
    <property type="entry name" value="PP2C_SIG"/>
    <property type="match status" value="1"/>
</dbReference>
<dbReference type="EMBL" id="RSDW01000001">
    <property type="protein sequence ID" value="RSL16444.1"/>
    <property type="molecule type" value="Genomic_DNA"/>
</dbReference>
<evidence type="ECO:0000313" key="3">
    <source>
        <dbReference type="EMBL" id="RSL16444.1"/>
    </source>
</evidence>
<dbReference type="Pfam" id="PF07228">
    <property type="entry name" value="SpoIIE"/>
    <property type="match status" value="1"/>
</dbReference>
<dbReference type="InterPro" id="IPR008984">
    <property type="entry name" value="SMAD_FHA_dom_sf"/>
</dbReference>
<dbReference type="InterPro" id="IPR003018">
    <property type="entry name" value="GAF"/>
</dbReference>
<dbReference type="InterPro" id="IPR029016">
    <property type="entry name" value="GAF-like_dom_sf"/>
</dbReference>
<dbReference type="Gene3D" id="2.60.200.20">
    <property type="match status" value="1"/>
</dbReference>
<dbReference type="SMART" id="SM00240">
    <property type="entry name" value="FHA"/>
    <property type="match status" value="1"/>
</dbReference>